<dbReference type="Gene3D" id="1.25.40.20">
    <property type="entry name" value="Ankyrin repeat-containing domain"/>
    <property type="match status" value="1"/>
</dbReference>
<dbReference type="SMART" id="SM00248">
    <property type="entry name" value="ANK"/>
    <property type="match status" value="3"/>
</dbReference>
<dbReference type="InterPro" id="IPR011989">
    <property type="entry name" value="ARM-like"/>
</dbReference>
<dbReference type="SUPFAM" id="SSF48403">
    <property type="entry name" value="Ankyrin repeat"/>
    <property type="match status" value="1"/>
</dbReference>
<dbReference type="Proteomes" id="UP000663829">
    <property type="component" value="Unassembled WGS sequence"/>
</dbReference>
<proteinExistence type="predicted"/>
<dbReference type="EMBL" id="CAJNOQ010002385">
    <property type="protein sequence ID" value="CAF0955450.1"/>
    <property type="molecule type" value="Genomic_DNA"/>
</dbReference>
<dbReference type="InterPro" id="IPR043379">
    <property type="entry name" value="ANKAR"/>
</dbReference>
<dbReference type="Gene3D" id="1.25.10.10">
    <property type="entry name" value="Leucine-rich Repeat Variant"/>
    <property type="match status" value="3"/>
</dbReference>
<dbReference type="PROSITE" id="PS50176">
    <property type="entry name" value="ARM_REPEAT"/>
    <property type="match status" value="1"/>
</dbReference>
<dbReference type="OrthoDB" id="1683831at2759"/>
<evidence type="ECO:0000313" key="3">
    <source>
        <dbReference type="EMBL" id="CAF0955450.1"/>
    </source>
</evidence>
<dbReference type="InterPro" id="IPR000225">
    <property type="entry name" value="Armadillo"/>
</dbReference>
<dbReference type="InterPro" id="IPR002110">
    <property type="entry name" value="Ankyrin_rpt"/>
</dbReference>
<comment type="caution">
    <text evidence="3">The sequence shown here is derived from an EMBL/GenBank/DDBJ whole genome shotgun (WGS) entry which is preliminary data.</text>
</comment>
<name>A0A814DJV7_9BILA</name>
<dbReference type="Proteomes" id="UP000681722">
    <property type="component" value="Unassembled WGS sequence"/>
</dbReference>
<dbReference type="SUPFAM" id="SSF48371">
    <property type="entry name" value="ARM repeat"/>
    <property type="match status" value="2"/>
</dbReference>
<evidence type="ECO:0000313" key="5">
    <source>
        <dbReference type="Proteomes" id="UP000663829"/>
    </source>
</evidence>
<evidence type="ECO:0000256" key="1">
    <source>
        <dbReference type="PROSITE-ProRule" id="PRU00023"/>
    </source>
</evidence>
<dbReference type="PROSITE" id="PS50297">
    <property type="entry name" value="ANK_REP_REGION"/>
    <property type="match status" value="1"/>
</dbReference>
<evidence type="ECO:0000313" key="4">
    <source>
        <dbReference type="EMBL" id="CAF3730548.1"/>
    </source>
</evidence>
<feature type="repeat" description="ARM" evidence="2">
    <location>
        <begin position="481"/>
        <end position="509"/>
    </location>
</feature>
<dbReference type="AlphaFoldDB" id="A0A814DJV7"/>
<dbReference type="PANTHER" id="PTHR46464:SF2">
    <property type="entry name" value="ANKYRIN AND ARMADILLO REPEAT-CONTAINING PROTEIN"/>
    <property type="match status" value="1"/>
</dbReference>
<evidence type="ECO:0000256" key="2">
    <source>
        <dbReference type="PROSITE-ProRule" id="PRU00259"/>
    </source>
</evidence>
<accession>A0A814DJV7</accession>
<dbReference type="SMART" id="SM00185">
    <property type="entry name" value="ARM"/>
    <property type="match status" value="6"/>
</dbReference>
<gene>
    <name evidence="3" type="ORF">GPM918_LOCUS11472</name>
    <name evidence="4" type="ORF">SRO942_LOCUS11473</name>
</gene>
<dbReference type="EMBL" id="CAJOBC010002385">
    <property type="protein sequence ID" value="CAF3730548.1"/>
    <property type="molecule type" value="Genomic_DNA"/>
</dbReference>
<dbReference type="InterPro" id="IPR036770">
    <property type="entry name" value="Ankyrin_rpt-contain_sf"/>
</dbReference>
<reference evidence="3" key="1">
    <citation type="submission" date="2021-02" db="EMBL/GenBank/DDBJ databases">
        <authorList>
            <person name="Nowell W R."/>
        </authorList>
    </citation>
    <scope>NUCLEOTIDE SEQUENCE</scope>
</reference>
<feature type="repeat" description="ANK" evidence="1">
    <location>
        <begin position="71"/>
        <end position="103"/>
    </location>
</feature>
<dbReference type="PROSITE" id="PS50088">
    <property type="entry name" value="ANK_REPEAT"/>
    <property type="match status" value="1"/>
</dbReference>
<keyword evidence="5" id="KW-1185">Reference proteome</keyword>
<sequence>MASPSINTSPASVHADQNEDSKLTNYNEDGLLPIHKAALDGLDLSVKRILTNAESKGDIQQQLEAKTIDGSEMTPLLLATAAGKLDVLQCLLDYGANYNAEDTNGHGMVAIAALSQNERTLRFIIELQLPNFNVWKPIIKLLQSLHEEESAACGRALESLTCRSKDGKLSPYWPSMLENGLLQCLINVLNESKSDDVLISCYLILLNGMDLQQIKLELGVIKNSFTCILKHIKSPTTNMVTLVGRLLSSLSEEKTLIEQMVEQGVIEAAVAIVEKYHSPQIVCSYFDCLGYIASVSHDKQQKIAHLPRFIATVVDYLQEFDHQLSLCVVRFIHRLSTRNMDVQNTLAQHGACEHLLGALVSSSKELQQVAIEAIQAVSENNPAVQHIMLRENAVEQLLVLLDKTNMPNLQTSLVCTLWTLTGEKSSRKRDIATRIGLKKLISFYSIKSDDHLLVVTDALYELAKRTASIKMNIQEEIGQTHGIQHLVRLLKLDNEKLVLSAIRTLSQLAVGPGYVPNRKNQETILKCDGITLLVALIMHAKSEIIQAEAGQALAYVALTNSQCSTVIETTLDFSYDHLINMMKTSLNPNVHLIASNTLATFAYNNQRVLLNLSKSCSLSFDYFNNFLTSKDDYSRCLAAFQVVVLASLISERKPSTTSAIGCGIIIDVLKTSKSDDSRALAADCMARLAHLKSASTIYKHTGVPQALIAVDCIDLLCDLFSSVNDITIGNAAVALGYLSFVPEGQRKLLHRYVLLKFDG</sequence>
<organism evidence="3 5">
    <name type="scientific">Didymodactylos carnosus</name>
    <dbReference type="NCBI Taxonomy" id="1234261"/>
    <lineage>
        <taxon>Eukaryota</taxon>
        <taxon>Metazoa</taxon>
        <taxon>Spiralia</taxon>
        <taxon>Gnathifera</taxon>
        <taxon>Rotifera</taxon>
        <taxon>Eurotatoria</taxon>
        <taxon>Bdelloidea</taxon>
        <taxon>Philodinida</taxon>
        <taxon>Philodinidae</taxon>
        <taxon>Didymodactylos</taxon>
    </lineage>
</organism>
<keyword evidence="1" id="KW-0040">ANK repeat</keyword>
<dbReference type="InterPro" id="IPR016024">
    <property type="entry name" value="ARM-type_fold"/>
</dbReference>
<protein>
    <submittedName>
        <fullName evidence="3">Uncharacterized protein</fullName>
    </submittedName>
</protein>
<dbReference type="PANTHER" id="PTHR46464">
    <property type="entry name" value="ANK_REP_REGION DOMAIN-CONTAINING PROTEIN"/>
    <property type="match status" value="1"/>
</dbReference>
<dbReference type="Pfam" id="PF00023">
    <property type="entry name" value="Ank"/>
    <property type="match status" value="1"/>
</dbReference>